<dbReference type="Proteomes" id="UP000236333">
    <property type="component" value="Unassembled WGS sequence"/>
</dbReference>
<feature type="region of interest" description="Disordered" evidence="1">
    <location>
        <begin position="176"/>
        <end position="205"/>
    </location>
</feature>
<keyword evidence="4" id="KW-1185">Reference proteome</keyword>
<proteinExistence type="predicted"/>
<organism evidence="3 4">
    <name type="scientific">Tetrabaena socialis</name>
    <dbReference type="NCBI Taxonomy" id="47790"/>
    <lineage>
        <taxon>Eukaryota</taxon>
        <taxon>Viridiplantae</taxon>
        <taxon>Chlorophyta</taxon>
        <taxon>core chlorophytes</taxon>
        <taxon>Chlorophyceae</taxon>
        <taxon>CS clade</taxon>
        <taxon>Chlamydomonadales</taxon>
        <taxon>Tetrabaenaceae</taxon>
        <taxon>Tetrabaena</taxon>
    </lineage>
</organism>
<name>A0A2J7ZPJ4_9CHLO</name>
<evidence type="ECO:0000259" key="2">
    <source>
        <dbReference type="Pfam" id="PF09743"/>
    </source>
</evidence>
<dbReference type="GO" id="GO:0005789">
    <property type="term" value="C:endoplasmic reticulum membrane"/>
    <property type="evidence" value="ECO:0007669"/>
    <property type="project" value="TreeGrafter"/>
</dbReference>
<comment type="caution">
    <text evidence="3">The sequence shown here is derived from an EMBL/GenBank/DDBJ whole genome shotgun (WGS) entry which is preliminary data.</text>
</comment>
<dbReference type="AlphaFoldDB" id="A0A2J7ZPJ4"/>
<dbReference type="PANTHER" id="PTHR31057">
    <property type="entry name" value="E3 UFM1-PROTEIN LIGASE 1"/>
    <property type="match status" value="1"/>
</dbReference>
<dbReference type="InterPro" id="IPR018611">
    <property type="entry name" value="Ufl1"/>
</dbReference>
<evidence type="ECO:0000313" key="4">
    <source>
        <dbReference type="Proteomes" id="UP000236333"/>
    </source>
</evidence>
<feature type="domain" description="E3 UFM1-protein ligase 1-like N-terminal" evidence="2">
    <location>
        <begin position="9"/>
        <end position="177"/>
    </location>
</feature>
<dbReference type="PANTHER" id="PTHR31057:SF0">
    <property type="entry name" value="E3 UFM1-PROTEIN LIGASE 1"/>
    <property type="match status" value="1"/>
</dbReference>
<sequence>MEAALGLDLGALLSQLASTQKTTSAAKLSERNVVELINKLRQLGILGESELLHTLNGKEYLTVERLRSEIEQALRQAGGRLSLVELPTIVGVDGVHCDRQAAAIVAESGGAVMEVQGELITTQYFDAIAAEINDHLQEAGQLGVGELAAQYGLATEMVLNFVSARLGSAINGGMDDKAHDSSAATAPHPEEGKASGSPRAGGSSQQGSSVILRLWELWRRIRLEVVVEWPLLKQRWKIVLFGLVMQYVHGIFTQLAHRMHQPLDEPLHDVGFDLTPACHCISMARCSAIFCQLSMLSGT</sequence>
<dbReference type="OrthoDB" id="10258297at2759"/>
<dbReference type="Pfam" id="PF09743">
    <property type="entry name" value="E3_UFM1_ligase"/>
    <property type="match status" value="1"/>
</dbReference>
<gene>
    <name evidence="3" type="ORF">TSOC_011848</name>
</gene>
<dbReference type="GO" id="GO:0061666">
    <property type="term" value="F:UFM1 ligase activity"/>
    <property type="evidence" value="ECO:0007669"/>
    <property type="project" value="InterPro"/>
</dbReference>
<accession>A0A2J7ZPJ4</accession>
<evidence type="ECO:0000313" key="3">
    <source>
        <dbReference type="EMBL" id="PNH02186.1"/>
    </source>
</evidence>
<dbReference type="EMBL" id="PGGS01000704">
    <property type="protein sequence ID" value="PNH02186.1"/>
    <property type="molecule type" value="Genomic_DNA"/>
</dbReference>
<dbReference type="InterPro" id="IPR056579">
    <property type="entry name" value="Ufl1_N"/>
</dbReference>
<keyword evidence="3" id="KW-0436">Ligase</keyword>
<dbReference type="GO" id="GO:1990592">
    <property type="term" value="P:protein K69-linked ufmylation"/>
    <property type="evidence" value="ECO:0007669"/>
    <property type="project" value="TreeGrafter"/>
</dbReference>
<protein>
    <submittedName>
        <fullName evidence="3">E3 UFM1-protein ligase 1</fullName>
    </submittedName>
</protein>
<dbReference type="GO" id="GO:0016874">
    <property type="term" value="F:ligase activity"/>
    <property type="evidence" value="ECO:0007669"/>
    <property type="project" value="UniProtKB-KW"/>
</dbReference>
<evidence type="ECO:0000256" key="1">
    <source>
        <dbReference type="SAM" id="MobiDB-lite"/>
    </source>
</evidence>
<dbReference type="GO" id="GO:0034976">
    <property type="term" value="P:response to endoplasmic reticulum stress"/>
    <property type="evidence" value="ECO:0007669"/>
    <property type="project" value="TreeGrafter"/>
</dbReference>
<reference evidence="3 4" key="1">
    <citation type="journal article" date="2017" name="Mol. Biol. Evol.">
        <title>The 4-celled Tetrabaena socialis nuclear genome reveals the essential components for genetic control of cell number at the origin of multicellularity in the volvocine lineage.</title>
        <authorList>
            <person name="Featherston J."/>
            <person name="Arakaki Y."/>
            <person name="Hanschen E.R."/>
            <person name="Ferris P.J."/>
            <person name="Michod R.E."/>
            <person name="Olson B.J.S.C."/>
            <person name="Nozaki H."/>
            <person name="Durand P.M."/>
        </authorList>
    </citation>
    <scope>NUCLEOTIDE SEQUENCE [LARGE SCALE GENOMIC DNA]</scope>
    <source>
        <strain evidence="3 4">NIES-571</strain>
    </source>
</reference>
<dbReference type="GO" id="GO:0032434">
    <property type="term" value="P:regulation of proteasomal ubiquitin-dependent protein catabolic process"/>
    <property type="evidence" value="ECO:0007669"/>
    <property type="project" value="TreeGrafter"/>
</dbReference>